<evidence type="ECO:0000313" key="6">
    <source>
        <dbReference type="EMBL" id="PBD19325.1"/>
    </source>
</evidence>
<dbReference type="EMBL" id="NTHN01000145">
    <property type="protein sequence ID" value="PBD19325.1"/>
    <property type="molecule type" value="Genomic_DNA"/>
</dbReference>
<dbReference type="SMART" id="SM00822">
    <property type="entry name" value="PKS_KR"/>
    <property type="match status" value="1"/>
</dbReference>
<organism evidence="6">
    <name type="scientific">Alloyangia mangrovi</name>
    <dbReference type="NCBI Taxonomy" id="1779329"/>
    <lineage>
        <taxon>Bacteria</taxon>
        <taxon>Pseudomonadati</taxon>
        <taxon>Pseudomonadota</taxon>
        <taxon>Alphaproteobacteria</taxon>
        <taxon>Rhodobacterales</taxon>
        <taxon>Roseobacteraceae</taxon>
        <taxon>Alloyangia</taxon>
    </lineage>
</organism>
<comment type="caution">
    <text evidence="6">The sequence shown here is derived from an EMBL/GenBank/DDBJ whole genome shotgun (WGS) entry which is preliminary data.</text>
</comment>
<keyword evidence="2" id="KW-0560">Oxidoreductase</keyword>
<dbReference type="AlphaFoldDB" id="A0A2A3JVU8"/>
<evidence type="ECO:0000313" key="5">
    <source>
        <dbReference type="EMBL" id="MCT4371825.1"/>
    </source>
</evidence>
<dbReference type="SUPFAM" id="SSF51735">
    <property type="entry name" value="NAD(P)-binding Rossmann-fold domains"/>
    <property type="match status" value="1"/>
</dbReference>
<evidence type="ECO:0000256" key="2">
    <source>
        <dbReference type="ARBA" id="ARBA00023002"/>
    </source>
</evidence>
<dbReference type="GO" id="GO:0016020">
    <property type="term" value="C:membrane"/>
    <property type="evidence" value="ECO:0007669"/>
    <property type="project" value="TreeGrafter"/>
</dbReference>
<dbReference type="InterPro" id="IPR020904">
    <property type="entry name" value="Sc_DH/Rdtase_CS"/>
</dbReference>
<dbReference type="PIRSF" id="PIRSF000126">
    <property type="entry name" value="11-beta-HSD1"/>
    <property type="match status" value="1"/>
</dbReference>
<dbReference type="InterPro" id="IPR057326">
    <property type="entry name" value="KR_dom"/>
</dbReference>
<comment type="similarity">
    <text evidence="1 3">Belongs to the short-chain dehydrogenases/reductases (SDR) family.</text>
</comment>
<evidence type="ECO:0000259" key="4">
    <source>
        <dbReference type="SMART" id="SM00822"/>
    </source>
</evidence>
<dbReference type="PROSITE" id="PS00061">
    <property type="entry name" value="ADH_SHORT"/>
    <property type="match status" value="1"/>
</dbReference>
<reference evidence="5" key="3">
    <citation type="submission" date="2024-05" db="EMBL/GenBank/DDBJ databases">
        <title>Yangia mangrovi SAOS 153D genome.</title>
        <authorList>
            <person name="Verma A."/>
            <person name="Pal Y."/>
            <person name="Sundharam S."/>
            <person name="Bisht B."/>
            <person name="Srinivasan K."/>
        </authorList>
    </citation>
    <scope>NUCLEOTIDE SEQUENCE</scope>
    <source>
        <strain evidence="5">SAOS 153D</strain>
    </source>
</reference>
<reference evidence="6" key="1">
    <citation type="submission" date="2017-09" db="EMBL/GenBank/DDBJ databases">
        <title>Yangia sp. SAOS 153D whole genome sequencing.</title>
        <authorList>
            <person name="Verma A."/>
            <person name="Krishnamurthi S."/>
        </authorList>
    </citation>
    <scope>NUCLEOTIDE SEQUENCE [LARGE SCALE GENOMIC DNA]</scope>
    <source>
        <strain evidence="6">SAOS 153D</strain>
    </source>
</reference>
<dbReference type="RefSeq" id="WP_095882126.1">
    <property type="nucleotide sequence ID" value="NZ_NTHN02000032.1"/>
</dbReference>
<evidence type="ECO:0000313" key="7">
    <source>
        <dbReference type="Proteomes" id="UP000217448"/>
    </source>
</evidence>
<evidence type="ECO:0000256" key="1">
    <source>
        <dbReference type="ARBA" id="ARBA00006484"/>
    </source>
</evidence>
<dbReference type="InterPro" id="IPR036291">
    <property type="entry name" value="NAD(P)-bd_dom_sf"/>
</dbReference>
<dbReference type="InterPro" id="IPR002347">
    <property type="entry name" value="SDR_fam"/>
</dbReference>
<dbReference type="EMBL" id="NTHN02000032">
    <property type="protein sequence ID" value="MCT4371825.1"/>
    <property type="molecule type" value="Genomic_DNA"/>
</dbReference>
<protein>
    <submittedName>
        <fullName evidence="5">SDR family NAD(P)-dependent oxidoreductase</fullName>
    </submittedName>
    <submittedName>
        <fullName evidence="6">Short-chain dehydrogenase</fullName>
    </submittedName>
</protein>
<dbReference type="PANTHER" id="PTHR44196:SF2">
    <property type="entry name" value="SHORT-CHAIN DEHYDROGENASE-RELATED"/>
    <property type="match status" value="1"/>
</dbReference>
<keyword evidence="7" id="KW-1185">Reference proteome</keyword>
<dbReference type="PRINTS" id="PR00081">
    <property type="entry name" value="GDHRDH"/>
</dbReference>
<dbReference type="Pfam" id="PF00106">
    <property type="entry name" value="adh_short"/>
    <property type="match status" value="1"/>
</dbReference>
<gene>
    <name evidence="5" type="ORF">CLG85_016475</name>
    <name evidence="6" type="ORF">CLG85_09990</name>
</gene>
<dbReference type="PANTHER" id="PTHR44196">
    <property type="entry name" value="DEHYDROGENASE/REDUCTASE SDR FAMILY MEMBER 7B"/>
    <property type="match status" value="1"/>
</dbReference>
<dbReference type="PRINTS" id="PR00080">
    <property type="entry name" value="SDRFAMILY"/>
</dbReference>
<evidence type="ECO:0000256" key="3">
    <source>
        <dbReference type="RuleBase" id="RU000363"/>
    </source>
</evidence>
<dbReference type="Proteomes" id="UP000217448">
    <property type="component" value="Unassembled WGS sequence"/>
</dbReference>
<dbReference type="Gene3D" id="3.40.50.720">
    <property type="entry name" value="NAD(P)-binding Rossmann-like Domain"/>
    <property type="match status" value="1"/>
</dbReference>
<reference evidence="7" key="2">
    <citation type="submission" date="2023-07" db="EMBL/GenBank/DDBJ databases">
        <title>Yangia mangrovi SAOS 153D genome.</title>
        <authorList>
            <person name="Verma A."/>
            <person name="Pal Y."/>
            <person name="Sundharam S."/>
            <person name="Bisht B."/>
            <person name="Srinivasan K."/>
        </authorList>
    </citation>
    <scope>NUCLEOTIDE SEQUENCE [LARGE SCALE GENOMIC DNA]</scope>
    <source>
        <strain evidence="7">SAOS 153D</strain>
    </source>
</reference>
<proteinExistence type="inferred from homology"/>
<name>A0A2A3JVU8_9RHOB</name>
<sequence>MKIEGRWALVTGATGGLGAELAGSLAKRGCNIVLSARRQGALERLAARLRERHGVEVLIEPCDLGEPGAATELHRRLTQRGVTVSILVNNAGFGLHGDFVSHPVDATDEMLRVNVQSLTALTRLFGSDMAQAGRGAILLVGSLTAYAPCPSYAAYAASKAFVLHFGEALHQELAGAGVAVTVLSPGIMATGFLDTAGHQPSALLRATMLSPARVAEIGIAALLKGKRSVVAGRMNQMTALSARLLPRRLVLRLMARTLANAG</sequence>
<dbReference type="OrthoDB" id="9808814at2"/>
<feature type="domain" description="Ketoreductase" evidence="4">
    <location>
        <begin position="6"/>
        <end position="186"/>
    </location>
</feature>
<accession>A0A2A3JVU8</accession>
<dbReference type="GO" id="GO:0016491">
    <property type="term" value="F:oxidoreductase activity"/>
    <property type="evidence" value="ECO:0007669"/>
    <property type="project" value="UniProtKB-KW"/>
</dbReference>